<dbReference type="AlphaFoldDB" id="A0A9D4K5D8"/>
<name>A0A9D4K5D8_DREPO</name>
<keyword evidence="2" id="KW-1185">Reference proteome</keyword>
<sequence length="266" mass="31379">MNIISLHNKILSRFSQEEQETKTTLQTVTDLLSSALFTEETVRYLQETKEELERRVLIKNAFIVKTTELVQEYMTILNNPLNANIEEKKNTLCEQYVAISSELVEDKQWNIKIQKPLSVQKTVCDVCQNNDPRKFEMDESSNFFCLICSTQHDVLETSQAVHKDYDRVKIVTKVAYSRIVHFNECIKQYQGKQNCKIPQEVFDKLHQQFQTFRLLNDSDNAHIKYSRITKDTIIMFLKQLNYANHYENANYIYYVLVGKCIDDIEY</sequence>
<proteinExistence type="predicted"/>
<accession>A0A9D4K5D8</accession>
<dbReference type="GO" id="GO:0046782">
    <property type="term" value="P:regulation of viral transcription"/>
    <property type="evidence" value="ECO:0007669"/>
    <property type="project" value="InterPro"/>
</dbReference>
<dbReference type="InterPro" id="IPR007031">
    <property type="entry name" value="Poxvirus_VLTF3"/>
</dbReference>
<dbReference type="Pfam" id="PF04947">
    <property type="entry name" value="Pox_VLTF3"/>
    <property type="match status" value="1"/>
</dbReference>
<evidence type="ECO:0000313" key="1">
    <source>
        <dbReference type="EMBL" id="KAH3833375.1"/>
    </source>
</evidence>
<dbReference type="Proteomes" id="UP000828390">
    <property type="component" value="Unassembled WGS sequence"/>
</dbReference>
<organism evidence="1 2">
    <name type="scientific">Dreissena polymorpha</name>
    <name type="common">Zebra mussel</name>
    <name type="synonym">Mytilus polymorpha</name>
    <dbReference type="NCBI Taxonomy" id="45954"/>
    <lineage>
        <taxon>Eukaryota</taxon>
        <taxon>Metazoa</taxon>
        <taxon>Spiralia</taxon>
        <taxon>Lophotrochozoa</taxon>
        <taxon>Mollusca</taxon>
        <taxon>Bivalvia</taxon>
        <taxon>Autobranchia</taxon>
        <taxon>Heteroconchia</taxon>
        <taxon>Euheterodonta</taxon>
        <taxon>Imparidentia</taxon>
        <taxon>Neoheterodontei</taxon>
        <taxon>Myida</taxon>
        <taxon>Dreissenoidea</taxon>
        <taxon>Dreissenidae</taxon>
        <taxon>Dreissena</taxon>
    </lineage>
</organism>
<gene>
    <name evidence="1" type="ORF">DPMN_106682</name>
</gene>
<protein>
    <submittedName>
        <fullName evidence="1">Uncharacterized protein</fullName>
    </submittedName>
</protein>
<comment type="caution">
    <text evidence="1">The sequence shown here is derived from an EMBL/GenBank/DDBJ whole genome shotgun (WGS) entry which is preliminary data.</text>
</comment>
<dbReference type="EMBL" id="JAIWYP010000004">
    <property type="protein sequence ID" value="KAH3833375.1"/>
    <property type="molecule type" value="Genomic_DNA"/>
</dbReference>
<reference evidence="1" key="1">
    <citation type="journal article" date="2019" name="bioRxiv">
        <title>The Genome of the Zebra Mussel, Dreissena polymorpha: A Resource for Invasive Species Research.</title>
        <authorList>
            <person name="McCartney M.A."/>
            <person name="Auch B."/>
            <person name="Kono T."/>
            <person name="Mallez S."/>
            <person name="Zhang Y."/>
            <person name="Obille A."/>
            <person name="Becker A."/>
            <person name="Abrahante J.E."/>
            <person name="Garbe J."/>
            <person name="Badalamenti J.P."/>
            <person name="Herman A."/>
            <person name="Mangelson H."/>
            <person name="Liachko I."/>
            <person name="Sullivan S."/>
            <person name="Sone E.D."/>
            <person name="Koren S."/>
            <person name="Silverstein K.A.T."/>
            <person name="Beckman K.B."/>
            <person name="Gohl D.M."/>
        </authorList>
    </citation>
    <scope>NUCLEOTIDE SEQUENCE</scope>
    <source>
        <strain evidence="1">Duluth1</strain>
        <tissue evidence="1">Whole animal</tissue>
    </source>
</reference>
<reference evidence="1" key="2">
    <citation type="submission" date="2020-11" db="EMBL/GenBank/DDBJ databases">
        <authorList>
            <person name="McCartney M.A."/>
            <person name="Auch B."/>
            <person name="Kono T."/>
            <person name="Mallez S."/>
            <person name="Becker A."/>
            <person name="Gohl D.M."/>
            <person name="Silverstein K.A.T."/>
            <person name="Koren S."/>
            <person name="Bechman K.B."/>
            <person name="Herman A."/>
            <person name="Abrahante J.E."/>
            <person name="Garbe J."/>
        </authorList>
    </citation>
    <scope>NUCLEOTIDE SEQUENCE</scope>
    <source>
        <strain evidence="1">Duluth1</strain>
        <tissue evidence="1">Whole animal</tissue>
    </source>
</reference>
<evidence type="ECO:0000313" key="2">
    <source>
        <dbReference type="Proteomes" id="UP000828390"/>
    </source>
</evidence>